<protein>
    <recommendedName>
        <fullName evidence="3">TATA-binding protein-associated factor BTAF1-like</fullName>
    </recommendedName>
</protein>
<dbReference type="STRING" id="4072.A0A2G3AGK0"/>
<organism evidence="1 2">
    <name type="scientific">Capsicum annuum</name>
    <name type="common">Capsicum pepper</name>
    <dbReference type="NCBI Taxonomy" id="4072"/>
    <lineage>
        <taxon>Eukaryota</taxon>
        <taxon>Viridiplantae</taxon>
        <taxon>Streptophyta</taxon>
        <taxon>Embryophyta</taxon>
        <taxon>Tracheophyta</taxon>
        <taxon>Spermatophyta</taxon>
        <taxon>Magnoliopsida</taxon>
        <taxon>eudicotyledons</taxon>
        <taxon>Gunneridae</taxon>
        <taxon>Pentapetalae</taxon>
        <taxon>asterids</taxon>
        <taxon>lamiids</taxon>
        <taxon>Solanales</taxon>
        <taxon>Solanaceae</taxon>
        <taxon>Solanoideae</taxon>
        <taxon>Capsiceae</taxon>
        <taxon>Capsicum</taxon>
    </lineage>
</organism>
<gene>
    <name evidence="1" type="ORF">T459_01190</name>
</gene>
<name>A0A2G3AGK0_CAPAN</name>
<dbReference type="PANTHER" id="PTHR36498">
    <property type="entry name" value="TATA-BINDING PROTEIN-ASSOCIATED FACTOR 172"/>
    <property type="match status" value="1"/>
</dbReference>
<dbReference type="InterPro" id="IPR044972">
    <property type="entry name" value="Mot1"/>
</dbReference>
<dbReference type="Proteomes" id="UP000222542">
    <property type="component" value="Unassembled WGS sequence"/>
</dbReference>
<accession>A0A2G3AGK0</accession>
<evidence type="ECO:0000313" key="2">
    <source>
        <dbReference type="Proteomes" id="UP000222542"/>
    </source>
</evidence>
<sequence>MNLLAEIYSQEQMIPKTFGEKKFDLNEIDRQDDLGGGTWSSENPYMLSTLAPRLWPFMRHSITSVRYSAIRTLERLLEAEYKRSIAESTSSFWPSFILGDTLRIVFQNLLLESNEEIVQCSGRVWRILLQGDMGKAEFSSSDLGLQCGNVYAFLQLS</sequence>
<dbReference type="GO" id="GO:0016887">
    <property type="term" value="F:ATP hydrolysis activity"/>
    <property type="evidence" value="ECO:0007669"/>
    <property type="project" value="InterPro"/>
</dbReference>
<dbReference type="Gramene" id="PHT93308">
    <property type="protein sequence ID" value="PHT93308"/>
    <property type="gene ID" value="T459_01190"/>
</dbReference>
<reference evidence="1 2" key="1">
    <citation type="journal article" date="2014" name="Nat. Genet.">
        <title>Genome sequence of the hot pepper provides insights into the evolution of pungency in Capsicum species.</title>
        <authorList>
            <person name="Kim S."/>
            <person name="Park M."/>
            <person name="Yeom S.I."/>
            <person name="Kim Y.M."/>
            <person name="Lee J.M."/>
            <person name="Lee H.A."/>
            <person name="Seo E."/>
            <person name="Choi J."/>
            <person name="Cheong K."/>
            <person name="Kim K.T."/>
            <person name="Jung K."/>
            <person name="Lee G.W."/>
            <person name="Oh S.K."/>
            <person name="Bae C."/>
            <person name="Kim S.B."/>
            <person name="Lee H.Y."/>
            <person name="Kim S.Y."/>
            <person name="Kim M.S."/>
            <person name="Kang B.C."/>
            <person name="Jo Y.D."/>
            <person name="Yang H.B."/>
            <person name="Jeong H.J."/>
            <person name="Kang W.H."/>
            <person name="Kwon J.K."/>
            <person name="Shin C."/>
            <person name="Lim J.Y."/>
            <person name="Park J.H."/>
            <person name="Huh J.H."/>
            <person name="Kim J.S."/>
            <person name="Kim B.D."/>
            <person name="Cohen O."/>
            <person name="Paran I."/>
            <person name="Suh M.C."/>
            <person name="Lee S.B."/>
            <person name="Kim Y.K."/>
            <person name="Shin Y."/>
            <person name="Noh S.J."/>
            <person name="Park J."/>
            <person name="Seo Y.S."/>
            <person name="Kwon S.Y."/>
            <person name="Kim H.A."/>
            <person name="Park J.M."/>
            <person name="Kim H.J."/>
            <person name="Choi S.B."/>
            <person name="Bosland P.W."/>
            <person name="Reeves G."/>
            <person name="Jo S.H."/>
            <person name="Lee B.W."/>
            <person name="Cho H.T."/>
            <person name="Choi H.S."/>
            <person name="Lee M.S."/>
            <person name="Yu Y."/>
            <person name="Do Choi Y."/>
            <person name="Park B.S."/>
            <person name="van Deynze A."/>
            <person name="Ashrafi H."/>
            <person name="Hill T."/>
            <person name="Kim W.T."/>
            <person name="Pai H.S."/>
            <person name="Ahn H.K."/>
            <person name="Yeam I."/>
            <person name="Giovannoni J.J."/>
            <person name="Rose J.K."/>
            <person name="Sorensen I."/>
            <person name="Lee S.J."/>
            <person name="Kim R.W."/>
            <person name="Choi I.Y."/>
            <person name="Choi B.S."/>
            <person name="Lim J.S."/>
            <person name="Lee Y.H."/>
            <person name="Choi D."/>
        </authorList>
    </citation>
    <scope>NUCLEOTIDE SEQUENCE [LARGE SCALE GENOMIC DNA]</scope>
    <source>
        <strain evidence="2">cv. CM334</strain>
    </source>
</reference>
<keyword evidence="2" id="KW-1185">Reference proteome</keyword>
<dbReference type="PANTHER" id="PTHR36498:SF1">
    <property type="entry name" value="TATA-BINDING PROTEIN-ASSOCIATED FACTOR 172"/>
    <property type="match status" value="1"/>
</dbReference>
<dbReference type="GO" id="GO:0017025">
    <property type="term" value="F:TBP-class protein binding"/>
    <property type="evidence" value="ECO:0007669"/>
    <property type="project" value="InterPro"/>
</dbReference>
<proteinExistence type="predicted"/>
<comment type="caution">
    <text evidence="1">The sequence shown here is derived from an EMBL/GenBank/DDBJ whole genome shotgun (WGS) entry which is preliminary data.</text>
</comment>
<evidence type="ECO:0000313" key="1">
    <source>
        <dbReference type="EMBL" id="PHT93308.1"/>
    </source>
</evidence>
<reference evidence="1 2" key="2">
    <citation type="journal article" date="2017" name="Genome Biol.">
        <title>New reference genome sequences of hot pepper reveal the massive evolution of plant disease-resistance genes by retroduplication.</title>
        <authorList>
            <person name="Kim S."/>
            <person name="Park J."/>
            <person name="Yeom S.I."/>
            <person name="Kim Y.M."/>
            <person name="Seo E."/>
            <person name="Kim K.T."/>
            <person name="Kim M.S."/>
            <person name="Lee J.M."/>
            <person name="Cheong K."/>
            <person name="Shin H.S."/>
            <person name="Kim S.B."/>
            <person name="Han K."/>
            <person name="Lee J."/>
            <person name="Park M."/>
            <person name="Lee H.A."/>
            <person name="Lee H.Y."/>
            <person name="Lee Y."/>
            <person name="Oh S."/>
            <person name="Lee J.H."/>
            <person name="Choi E."/>
            <person name="Choi E."/>
            <person name="Lee S.E."/>
            <person name="Jeon J."/>
            <person name="Kim H."/>
            <person name="Choi G."/>
            <person name="Song H."/>
            <person name="Lee J."/>
            <person name="Lee S.C."/>
            <person name="Kwon J.K."/>
            <person name="Lee H.Y."/>
            <person name="Koo N."/>
            <person name="Hong Y."/>
            <person name="Kim R.W."/>
            <person name="Kang W.H."/>
            <person name="Huh J.H."/>
            <person name="Kang B.C."/>
            <person name="Yang T.J."/>
            <person name="Lee Y.H."/>
            <person name="Bennetzen J.L."/>
            <person name="Choi D."/>
        </authorList>
    </citation>
    <scope>NUCLEOTIDE SEQUENCE [LARGE SCALE GENOMIC DNA]</scope>
    <source>
        <strain evidence="2">cv. CM334</strain>
    </source>
</reference>
<dbReference type="AlphaFoldDB" id="A0A2G3AGK0"/>
<evidence type="ECO:0008006" key="3">
    <source>
        <dbReference type="Google" id="ProtNLM"/>
    </source>
</evidence>
<dbReference type="GO" id="GO:0003677">
    <property type="term" value="F:DNA binding"/>
    <property type="evidence" value="ECO:0007669"/>
    <property type="project" value="InterPro"/>
</dbReference>
<dbReference type="EMBL" id="AYRZ02000001">
    <property type="protein sequence ID" value="PHT93308.1"/>
    <property type="molecule type" value="Genomic_DNA"/>
</dbReference>